<sequence length="564" mass="62195">MKRESYDFIIVGGGSAGCALANRLTADERTRVLVLEAGHRHSRFDYPVRVPAAFLFVMGNRFYDWQYKSEPEPMLGGRRIEHYRGKLVGGSSSINGMFFQRANPLVYEGWADAPGMQAWDYAHCLPYFKRLERYAGPDATGRYRGRSGPIPVRRHEAKNPLFGALFEAAQQAGYVLTEDVNGYRQEGFAAFDCNIKNGERYDAARTYLEPIARRENLDVVTGALVSRVVFSGRRAVGVELASRRGGRTVVRGSEIILAGGAFNSPQLLQLSGVGNGAELRQLGIDVVEDLPGVGENMQDHLEAFVMYACKQPVSMASILKSRTWPAIGAKWLLRRQGPAASNHFEAGGFVRSNDGVPMPNQMLTMLALGVRNDGTPAPTEHAYQINLGPQTPQSKGHVKLRANDPFQAPVLTFNYLSTEQDRREWIEGVRITRDLLNQPAFAPYNDGELSPGPEVKTERDILAWVARDAETTYHPCGTCKMGTDEAAVIDPETMRVHGLEGIRVVDASVMPVIPNANLYAPVMMIAEKAADVILGKVPLAPEYADFYSVGNVSKNRSQFGRHTS</sequence>
<feature type="domain" description="Glucose-methanol-choline oxidoreductase N-terminal" evidence="8">
    <location>
        <begin position="260"/>
        <end position="274"/>
    </location>
</feature>
<evidence type="ECO:0000259" key="8">
    <source>
        <dbReference type="PROSITE" id="PS00624"/>
    </source>
</evidence>
<dbReference type="PANTHER" id="PTHR11552:SF147">
    <property type="entry name" value="CHOLINE DEHYDROGENASE, MITOCHONDRIAL"/>
    <property type="match status" value="1"/>
</dbReference>
<dbReference type="InterPro" id="IPR012132">
    <property type="entry name" value="GMC_OxRdtase"/>
</dbReference>
<evidence type="ECO:0000313" key="9">
    <source>
        <dbReference type="EMBL" id="RNM17085.1"/>
    </source>
</evidence>
<dbReference type="GO" id="GO:0050660">
    <property type="term" value="F:flavin adenine dinucleotide binding"/>
    <property type="evidence" value="ECO:0007669"/>
    <property type="project" value="InterPro"/>
</dbReference>
<evidence type="ECO:0000256" key="1">
    <source>
        <dbReference type="ARBA" id="ARBA00001974"/>
    </source>
</evidence>
<evidence type="ECO:0000256" key="3">
    <source>
        <dbReference type="ARBA" id="ARBA00022630"/>
    </source>
</evidence>
<dbReference type="PROSITE" id="PS00623">
    <property type="entry name" value="GMC_OXRED_1"/>
    <property type="match status" value="1"/>
</dbReference>
<dbReference type="EMBL" id="RJSF01000005">
    <property type="protein sequence ID" value="RNM17085.1"/>
    <property type="molecule type" value="Genomic_DNA"/>
</dbReference>
<dbReference type="NCBIfam" id="NF002550">
    <property type="entry name" value="PRK02106.1"/>
    <property type="match status" value="1"/>
</dbReference>
<organism evidence="9 10">
    <name type="scientific">Nocardioides pocheonensis</name>
    <dbReference type="NCBI Taxonomy" id="661485"/>
    <lineage>
        <taxon>Bacteria</taxon>
        <taxon>Bacillati</taxon>
        <taxon>Actinomycetota</taxon>
        <taxon>Actinomycetes</taxon>
        <taxon>Propionibacteriales</taxon>
        <taxon>Nocardioidaceae</taxon>
        <taxon>Nocardioides</taxon>
    </lineage>
</organism>
<dbReference type="Gene3D" id="3.50.50.60">
    <property type="entry name" value="FAD/NAD(P)-binding domain"/>
    <property type="match status" value="1"/>
</dbReference>
<reference evidence="9 10" key="1">
    <citation type="submission" date="2018-11" db="EMBL/GenBank/DDBJ databases">
        <authorList>
            <person name="Li F."/>
        </authorList>
    </citation>
    <scope>NUCLEOTIDE SEQUENCE [LARGE SCALE GENOMIC DNA]</scope>
    <source>
        <strain evidence="9 10">Gsoil 818</strain>
    </source>
</reference>
<dbReference type="InterPro" id="IPR000172">
    <property type="entry name" value="GMC_OxRdtase_N"/>
</dbReference>
<dbReference type="PROSITE" id="PS00624">
    <property type="entry name" value="GMC_OXRED_2"/>
    <property type="match status" value="1"/>
</dbReference>
<evidence type="ECO:0000313" key="10">
    <source>
        <dbReference type="Proteomes" id="UP000279994"/>
    </source>
</evidence>
<keyword evidence="9" id="KW-0560">Oxidoreductase</keyword>
<dbReference type="InterPro" id="IPR007867">
    <property type="entry name" value="GMC_OxRtase_C"/>
</dbReference>
<dbReference type="PROSITE" id="PS51257">
    <property type="entry name" value="PROKAR_LIPOPROTEIN"/>
    <property type="match status" value="1"/>
</dbReference>
<dbReference type="GO" id="GO:0016020">
    <property type="term" value="C:membrane"/>
    <property type="evidence" value="ECO:0007669"/>
    <property type="project" value="TreeGrafter"/>
</dbReference>
<dbReference type="GO" id="GO:0019285">
    <property type="term" value="P:glycine betaine biosynthetic process from choline"/>
    <property type="evidence" value="ECO:0007669"/>
    <property type="project" value="TreeGrafter"/>
</dbReference>
<name>A0A3N0GX82_9ACTN</name>
<evidence type="ECO:0000259" key="7">
    <source>
        <dbReference type="PROSITE" id="PS00623"/>
    </source>
</evidence>
<dbReference type="Gene3D" id="3.30.560.10">
    <property type="entry name" value="Glucose Oxidase, domain 3"/>
    <property type="match status" value="1"/>
</dbReference>
<dbReference type="Proteomes" id="UP000279994">
    <property type="component" value="Unassembled WGS sequence"/>
</dbReference>
<dbReference type="PIRSF" id="PIRSF000137">
    <property type="entry name" value="Alcohol_oxidase"/>
    <property type="match status" value="1"/>
</dbReference>
<dbReference type="Pfam" id="PF00732">
    <property type="entry name" value="GMC_oxred_N"/>
    <property type="match status" value="1"/>
</dbReference>
<keyword evidence="3 6" id="KW-0285">Flavoprotein</keyword>
<dbReference type="AlphaFoldDB" id="A0A3N0GX82"/>
<dbReference type="InterPro" id="IPR036188">
    <property type="entry name" value="FAD/NAD-bd_sf"/>
</dbReference>
<evidence type="ECO:0000256" key="6">
    <source>
        <dbReference type="RuleBase" id="RU003968"/>
    </source>
</evidence>
<feature type="domain" description="Glucose-methanol-choline oxidoreductase N-terminal" evidence="7">
    <location>
        <begin position="85"/>
        <end position="108"/>
    </location>
</feature>
<comment type="similarity">
    <text evidence="2 6">Belongs to the GMC oxidoreductase family.</text>
</comment>
<evidence type="ECO:0000256" key="5">
    <source>
        <dbReference type="PIRSR" id="PIRSR000137-2"/>
    </source>
</evidence>
<dbReference type="RefSeq" id="WP_123221421.1">
    <property type="nucleotide sequence ID" value="NZ_RJSF01000005.1"/>
</dbReference>
<keyword evidence="10" id="KW-1185">Reference proteome</keyword>
<proteinExistence type="inferred from homology"/>
<feature type="binding site" evidence="5">
    <location>
        <position position="225"/>
    </location>
    <ligand>
        <name>FAD</name>
        <dbReference type="ChEBI" id="CHEBI:57692"/>
    </ligand>
</feature>
<accession>A0A3N0GX82</accession>
<dbReference type="OrthoDB" id="9785276at2"/>
<dbReference type="EC" id="1.1.99.1" evidence="9"/>
<evidence type="ECO:0000256" key="4">
    <source>
        <dbReference type="ARBA" id="ARBA00022827"/>
    </source>
</evidence>
<comment type="caution">
    <text evidence="9">The sequence shown here is derived from an EMBL/GenBank/DDBJ whole genome shotgun (WGS) entry which is preliminary data.</text>
</comment>
<dbReference type="Pfam" id="PF05199">
    <property type="entry name" value="GMC_oxred_C"/>
    <property type="match status" value="1"/>
</dbReference>
<evidence type="ECO:0000256" key="2">
    <source>
        <dbReference type="ARBA" id="ARBA00010790"/>
    </source>
</evidence>
<dbReference type="PANTHER" id="PTHR11552">
    <property type="entry name" value="GLUCOSE-METHANOL-CHOLINE GMC OXIDOREDUCTASE"/>
    <property type="match status" value="1"/>
</dbReference>
<dbReference type="SUPFAM" id="SSF51905">
    <property type="entry name" value="FAD/NAD(P)-binding domain"/>
    <property type="match status" value="1"/>
</dbReference>
<dbReference type="SUPFAM" id="SSF54373">
    <property type="entry name" value="FAD-linked reductases, C-terminal domain"/>
    <property type="match status" value="1"/>
</dbReference>
<comment type="cofactor">
    <cofactor evidence="1 5">
        <name>FAD</name>
        <dbReference type="ChEBI" id="CHEBI:57692"/>
    </cofactor>
</comment>
<protein>
    <submittedName>
        <fullName evidence="9">Choline dehydrogenase</fullName>
        <ecNumber evidence="9">1.1.99.1</ecNumber>
    </submittedName>
</protein>
<dbReference type="GO" id="GO:0008812">
    <property type="term" value="F:choline dehydrogenase activity"/>
    <property type="evidence" value="ECO:0007669"/>
    <property type="project" value="UniProtKB-EC"/>
</dbReference>
<keyword evidence="4 5" id="KW-0274">FAD</keyword>
<gene>
    <name evidence="9" type="ORF">EFL26_03095</name>
</gene>